<dbReference type="FunFam" id="1.10.510.10:FF:000624">
    <property type="entry name" value="Mitogen-activated protein kinase"/>
    <property type="match status" value="1"/>
</dbReference>
<dbReference type="SMART" id="SM00220">
    <property type="entry name" value="S_TKc"/>
    <property type="match status" value="1"/>
</dbReference>
<dbReference type="Proteomes" id="UP000039865">
    <property type="component" value="Unassembled WGS sequence"/>
</dbReference>
<dbReference type="InterPro" id="IPR008271">
    <property type="entry name" value="Ser/Thr_kinase_AS"/>
</dbReference>
<evidence type="ECO:0000259" key="6">
    <source>
        <dbReference type="PROSITE" id="PS50011"/>
    </source>
</evidence>
<dbReference type="InterPro" id="IPR000719">
    <property type="entry name" value="Prot_kinase_dom"/>
</dbReference>
<evidence type="ECO:0000256" key="4">
    <source>
        <dbReference type="ARBA" id="ARBA00022777"/>
    </source>
</evidence>
<evidence type="ECO:0000256" key="3">
    <source>
        <dbReference type="ARBA" id="ARBA00022741"/>
    </source>
</evidence>
<dbReference type="PANTHER" id="PTHR24055">
    <property type="entry name" value="MITOGEN-ACTIVATED PROTEIN KINASE"/>
    <property type="match status" value="1"/>
</dbReference>
<keyword evidence="2" id="KW-0808">Transferase</keyword>
<organism evidence="7 8">
    <name type="scientific">Stylonychia lemnae</name>
    <name type="common">Ciliate</name>
    <dbReference type="NCBI Taxonomy" id="5949"/>
    <lineage>
        <taxon>Eukaryota</taxon>
        <taxon>Sar</taxon>
        <taxon>Alveolata</taxon>
        <taxon>Ciliophora</taxon>
        <taxon>Intramacronucleata</taxon>
        <taxon>Spirotrichea</taxon>
        <taxon>Stichotrichia</taxon>
        <taxon>Sporadotrichida</taxon>
        <taxon>Oxytrichidae</taxon>
        <taxon>Stylonychinae</taxon>
        <taxon>Stylonychia</taxon>
    </lineage>
</organism>
<dbReference type="GO" id="GO:0004674">
    <property type="term" value="F:protein serine/threonine kinase activity"/>
    <property type="evidence" value="ECO:0007669"/>
    <property type="project" value="UniProtKB-KW"/>
</dbReference>
<dbReference type="Gene3D" id="1.10.510.10">
    <property type="entry name" value="Transferase(Phosphotransferase) domain 1"/>
    <property type="match status" value="1"/>
</dbReference>
<evidence type="ECO:0000313" key="8">
    <source>
        <dbReference type="Proteomes" id="UP000039865"/>
    </source>
</evidence>
<dbReference type="OrthoDB" id="272141at2759"/>
<protein>
    <submittedName>
        <fullName evidence="7">Protein kinase domain containing protein</fullName>
    </submittedName>
</protein>
<dbReference type="SUPFAM" id="SSF56112">
    <property type="entry name" value="Protein kinase-like (PK-like)"/>
    <property type="match status" value="1"/>
</dbReference>
<keyword evidence="4 7" id="KW-0418">Kinase</keyword>
<dbReference type="Pfam" id="PF00069">
    <property type="entry name" value="Pkinase"/>
    <property type="match status" value="1"/>
</dbReference>
<proteinExistence type="predicted"/>
<reference evidence="7 8" key="1">
    <citation type="submission" date="2014-06" db="EMBL/GenBank/DDBJ databases">
        <authorList>
            <person name="Swart Estienne"/>
        </authorList>
    </citation>
    <scope>NUCLEOTIDE SEQUENCE [LARGE SCALE GENOMIC DNA]</scope>
    <source>
        <strain evidence="7 8">130c</strain>
    </source>
</reference>
<feature type="domain" description="Protein kinase" evidence="6">
    <location>
        <begin position="1"/>
        <end position="294"/>
    </location>
</feature>
<name>A0A077ZVL0_STYLE</name>
<dbReference type="PROSITE" id="PS00108">
    <property type="entry name" value="PROTEIN_KINASE_ST"/>
    <property type="match status" value="1"/>
</dbReference>
<gene>
    <name evidence="7" type="primary">Contig487.g535</name>
    <name evidence="7" type="ORF">STYLEM_2955</name>
</gene>
<evidence type="ECO:0000256" key="2">
    <source>
        <dbReference type="ARBA" id="ARBA00022679"/>
    </source>
</evidence>
<dbReference type="InterPro" id="IPR011009">
    <property type="entry name" value="Kinase-like_dom_sf"/>
</dbReference>
<dbReference type="EMBL" id="CCKQ01002853">
    <property type="protein sequence ID" value="CDW73965.1"/>
    <property type="molecule type" value="Genomic_DNA"/>
</dbReference>
<dbReference type="PROSITE" id="PS50011">
    <property type="entry name" value="PROTEIN_KINASE_DOM"/>
    <property type="match status" value="1"/>
</dbReference>
<keyword evidence="1" id="KW-0723">Serine/threonine-protein kinase</keyword>
<dbReference type="GO" id="GO:0005524">
    <property type="term" value="F:ATP binding"/>
    <property type="evidence" value="ECO:0007669"/>
    <property type="project" value="UniProtKB-KW"/>
</dbReference>
<evidence type="ECO:0000256" key="5">
    <source>
        <dbReference type="ARBA" id="ARBA00022840"/>
    </source>
</evidence>
<keyword evidence="3" id="KW-0547">Nucleotide-binding</keyword>
<keyword evidence="5" id="KW-0067">ATP-binding</keyword>
<sequence>MLGYVFSAFDENSKEKVAIKRSQKIGNKVSREYEVLDALREKDNVLQLLNFFYTVDQKQRVIQNSVFEFCDGNLENVIVKHTDANTYLPIDELKRYVKEILNGLDEMHQMKIVHRDLKPENILLKNGQVKICDFGSSKFLDDVTFKNTPYVVSRYYRAPELILATTKYDTSIDIWGKIQIFNHLAVGCILFELITKTPLFPGDSEGLQLLEQGAIIGSPSDDELDQLDKIIPHDTVKILNSVRDLERIDMECLLRKSHYLEKEIRDAADLIFKMLKWVPKSRLSASAAMMHPFLRDTSINLNQNYSQMGKFASEYSI</sequence>
<dbReference type="InterPro" id="IPR050117">
    <property type="entry name" value="MAPK"/>
</dbReference>
<dbReference type="AlphaFoldDB" id="A0A077ZVL0"/>
<keyword evidence="8" id="KW-1185">Reference proteome</keyword>
<evidence type="ECO:0000256" key="1">
    <source>
        <dbReference type="ARBA" id="ARBA00022527"/>
    </source>
</evidence>
<dbReference type="InParanoid" id="A0A077ZVL0"/>
<evidence type="ECO:0000313" key="7">
    <source>
        <dbReference type="EMBL" id="CDW73965.1"/>
    </source>
</evidence>
<accession>A0A077ZVL0</accession>
<dbReference type="Gene3D" id="3.30.200.20">
    <property type="entry name" value="Phosphorylase Kinase, domain 1"/>
    <property type="match status" value="1"/>
</dbReference>
<dbReference type="OMA" id="NIIMEYM"/>